<feature type="signal peptide" evidence="1">
    <location>
        <begin position="1"/>
        <end position="28"/>
    </location>
</feature>
<protein>
    <submittedName>
        <fullName evidence="2">Uncharacterized protein</fullName>
    </submittedName>
</protein>
<evidence type="ECO:0000256" key="1">
    <source>
        <dbReference type="SAM" id="SignalP"/>
    </source>
</evidence>
<feature type="chain" id="PRO_5040274547" evidence="1">
    <location>
        <begin position="29"/>
        <end position="179"/>
    </location>
</feature>
<gene>
    <name evidence="2" type="ORF">BG015_010270</name>
</gene>
<evidence type="ECO:0000313" key="2">
    <source>
        <dbReference type="EMBL" id="KAF9148026.1"/>
    </source>
</evidence>
<accession>A0A9P5V9C4</accession>
<keyword evidence="1" id="KW-0732">Signal</keyword>
<evidence type="ECO:0000313" key="3">
    <source>
        <dbReference type="Proteomes" id="UP000748756"/>
    </source>
</evidence>
<dbReference type="AlphaFoldDB" id="A0A9P5V9C4"/>
<keyword evidence="3" id="KW-1185">Reference proteome</keyword>
<sequence length="179" mass="18311">MRFSTITVFPVMALVLSTMTILPFTTSAAGTFVPRAAPTPCDQCLEDAMILLQPACASLSNIGTIKEFSDSKLTPQHRKCYCSLPAGNAWYQSCQTTNKCNAEMMGLAAQFVEILRTKTVCVAEAGSGSGSGSGSVSGSNGAGGNATVNVLASDAPSRKAIASSVGVVVAAAAVFATFL</sequence>
<dbReference type="EMBL" id="JAAAUQ010000720">
    <property type="protein sequence ID" value="KAF9148026.1"/>
    <property type="molecule type" value="Genomic_DNA"/>
</dbReference>
<organism evidence="2 3">
    <name type="scientific">Linnemannia schmuckeri</name>
    <dbReference type="NCBI Taxonomy" id="64567"/>
    <lineage>
        <taxon>Eukaryota</taxon>
        <taxon>Fungi</taxon>
        <taxon>Fungi incertae sedis</taxon>
        <taxon>Mucoromycota</taxon>
        <taxon>Mortierellomycotina</taxon>
        <taxon>Mortierellomycetes</taxon>
        <taxon>Mortierellales</taxon>
        <taxon>Mortierellaceae</taxon>
        <taxon>Linnemannia</taxon>
    </lineage>
</organism>
<reference evidence="2" key="1">
    <citation type="journal article" date="2020" name="Fungal Divers.">
        <title>Resolving the Mortierellaceae phylogeny through synthesis of multi-gene phylogenetics and phylogenomics.</title>
        <authorList>
            <person name="Vandepol N."/>
            <person name="Liber J."/>
            <person name="Desiro A."/>
            <person name="Na H."/>
            <person name="Kennedy M."/>
            <person name="Barry K."/>
            <person name="Grigoriev I.V."/>
            <person name="Miller A.N."/>
            <person name="O'Donnell K."/>
            <person name="Stajich J.E."/>
            <person name="Bonito G."/>
        </authorList>
    </citation>
    <scope>NUCLEOTIDE SEQUENCE</scope>
    <source>
        <strain evidence="2">NRRL 6426</strain>
    </source>
</reference>
<dbReference type="OrthoDB" id="2434251at2759"/>
<proteinExistence type="predicted"/>
<comment type="caution">
    <text evidence="2">The sequence shown here is derived from an EMBL/GenBank/DDBJ whole genome shotgun (WGS) entry which is preliminary data.</text>
</comment>
<name>A0A9P5V9C4_9FUNG</name>
<dbReference type="Proteomes" id="UP000748756">
    <property type="component" value="Unassembled WGS sequence"/>
</dbReference>